<organism evidence="4 5">
    <name type="scientific">Tritrichomonas musculus</name>
    <dbReference type="NCBI Taxonomy" id="1915356"/>
    <lineage>
        <taxon>Eukaryota</taxon>
        <taxon>Metamonada</taxon>
        <taxon>Parabasalia</taxon>
        <taxon>Tritrichomonadida</taxon>
        <taxon>Tritrichomonadidae</taxon>
        <taxon>Tritrichomonas</taxon>
    </lineage>
</organism>
<dbReference type="SMART" id="SM00248">
    <property type="entry name" value="ANK"/>
    <property type="match status" value="7"/>
</dbReference>
<evidence type="ECO:0000313" key="5">
    <source>
        <dbReference type="Proteomes" id="UP001470230"/>
    </source>
</evidence>
<dbReference type="Gene3D" id="1.25.40.20">
    <property type="entry name" value="Ankyrin repeat-containing domain"/>
    <property type="match status" value="2"/>
</dbReference>
<dbReference type="InterPro" id="IPR036770">
    <property type="entry name" value="Ankyrin_rpt-contain_sf"/>
</dbReference>
<proteinExistence type="predicted"/>
<evidence type="ECO:0000313" key="4">
    <source>
        <dbReference type="EMBL" id="KAK8891180.1"/>
    </source>
</evidence>
<dbReference type="InterPro" id="IPR002110">
    <property type="entry name" value="Ankyrin_rpt"/>
</dbReference>
<dbReference type="SUPFAM" id="SSF48403">
    <property type="entry name" value="Ankyrin repeat"/>
    <property type="match status" value="1"/>
</dbReference>
<name>A0ABR2KJ64_9EUKA</name>
<feature type="repeat" description="ANK" evidence="3">
    <location>
        <begin position="533"/>
        <end position="565"/>
    </location>
</feature>
<evidence type="ECO:0000256" key="3">
    <source>
        <dbReference type="PROSITE-ProRule" id="PRU00023"/>
    </source>
</evidence>
<dbReference type="Pfam" id="PF00023">
    <property type="entry name" value="Ank"/>
    <property type="match status" value="1"/>
</dbReference>
<keyword evidence="5" id="KW-1185">Reference proteome</keyword>
<comment type="caution">
    <text evidence="4">The sequence shown here is derived from an EMBL/GenBank/DDBJ whole genome shotgun (WGS) entry which is preliminary data.</text>
</comment>
<dbReference type="Proteomes" id="UP001470230">
    <property type="component" value="Unassembled WGS sequence"/>
</dbReference>
<dbReference type="PANTHER" id="PTHR24198">
    <property type="entry name" value="ANKYRIN REPEAT AND PROTEIN KINASE DOMAIN-CONTAINING PROTEIN"/>
    <property type="match status" value="1"/>
</dbReference>
<dbReference type="PANTHER" id="PTHR24198:SF165">
    <property type="entry name" value="ANKYRIN REPEAT-CONTAINING PROTEIN-RELATED"/>
    <property type="match status" value="1"/>
</dbReference>
<accession>A0ABR2KJ64</accession>
<keyword evidence="1" id="KW-0677">Repeat</keyword>
<dbReference type="PROSITE" id="PS50297">
    <property type="entry name" value="ANK_REP_REGION"/>
    <property type="match status" value="1"/>
</dbReference>
<dbReference type="EMBL" id="JAPFFF010000004">
    <property type="protein sequence ID" value="KAK8891180.1"/>
    <property type="molecule type" value="Genomic_DNA"/>
</dbReference>
<dbReference type="PROSITE" id="PS50088">
    <property type="entry name" value="ANK_REPEAT"/>
    <property type="match status" value="2"/>
</dbReference>
<feature type="repeat" description="ANK" evidence="3">
    <location>
        <begin position="422"/>
        <end position="444"/>
    </location>
</feature>
<reference evidence="4 5" key="1">
    <citation type="submission" date="2024-04" db="EMBL/GenBank/DDBJ databases">
        <title>Tritrichomonas musculus Genome.</title>
        <authorList>
            <person name="Alves-Ferreira E."/>
            <person name="Grigg M."/>
            <person name="Lorenzi H."/>
            <person name="Galac M."/>
        </authorList>
    </citation>
    <scope>NUCLEOTIDE SEQUENCE [LARGE SCALE GENOMIC DNA]</scope>
    <source>
        <strain evidence="4 5">EAF2021</strain>
    </source>
</reference>
<protein>
    <recommendedName>
        <fullName evidence="6">DUF3447 domain-containing protein</fullName>
    </recommendedName>
</protein>
<sequence length="607" mass="70679">MDNQRILEGIEEFKKSVINDIEFYDSFLSVNESTINFVKKQILNSSFIKQKEHFNFFLKLLSKAPILRPKSAIFFNSILKELIPLISKMFTTFEISELFQSKDQILLLIEEKVIKVNNIYSRSMDDPSFFMFFYGDLKRKFSSFCQSKIDENEIIRNCLKNLDCEEFKKERKKYINQDEIAIAIRDDDFNSFIEKVYKIQKKDINHNSIDIQLINQNELNFNIQIEHSIIESTSPINNLQKMPTLIEYAAFYGSIKIFKFLFTKLSRNDLLTNSPNLAYYASIGGNVEIIQNLIDCNFEFDDKCQISSIEYHQYEASNLICQQPNFSTLFKSITFNNFKFFNDHLDVLKNDKNYGSEEFLRLFDYSFKNLPIYFMNFLFRIPKANECSLFSRIAKSCNIKVIKGAIENIDKDYLNINQNDKNGFNALHYACFNGSKEVVSFLLEQPTIDPNYASDAQNVKVKYFQMTPLHLVSMNKNIEICKLLLNHSKIEINKPIKKNNVTPLMTACMNNSSEIVDLLVNQKSININFVDNLGQNALHHAVASQSVESIKFLISHNIELNAKTKERLTTPFLLAVQNNELEIVRYFCSLNDNQFKLDFSAKDIFGI</sequence>
<evidence type="ECO:0000256" key="1">
    <source>
        <dbReference type="ARBA" id="ARBA00022737"/>
    </source>
</evidence>
<evidence type="ECO:0008006" key="6">
    <source>
        <dbReference type="Google" id="ProtNLM"/>
    </source>
</evidence>
<keyword evidence="2 3" id="KW-0040">ANK repeat</keyword>
<gene>
    <name evidence="4" type="ORF">M9Y10_028386</name>
</gene>
<evidence type="ECO:0000256" key="2">
    <source>
        <dbReference type="ARBA" id="ARBA00023043"/>
    </source>
</evidence>
<dbReference type="Pfam" id="PF12796">
    <property type="entry name" value="Ank_2"/>
    <property type="match status" value="2"/>
</dbReference>